<dbReference type="InterPro" id="IPR025984">
    <property type="entry name" value="DCTPP"/>
</dbReference>
<dbReference type="EMBL" id="CP002629">
    <property type="protein sequence ID" value="AEB09867.1"/>
    <property type="molecule type" value="Genomic_DNA"/>
</dbReference>
<dbReference type="InterPro" id="IPR052555">
    <property type="entry name" value="dCTP_Pyrophosphatase"/>
</dbReference>
<dbReference type="GO" id="GO:0009143">
    <property type="term" value="P:nucleoside triphosphate catabolic process"/>
    <property type="evidence" value="ECO:0007669"/>
    <property type="project" value="InterPro"/>
</dbReference>
<dbReference type="PANTHER" id="PTHR46523">
    <property type="entry name" value="DCTP PYROPHOSPHATASE 1"/>
    <property type="match status" value="1"/>
</dbReference>
<gene>
    <name evidence="1" type="ordered locus">Desac_2038</name>
</gene>
<dbReference type="KEGG" id="dao:Desac_2038"/>
<dbReference type="Gene3D" id="1.10.287.1080">
    <property type="entry name" value="MazG-like"/>
    <property type="match status" value="1"/>
</dbReference>
<organism evidence="1 2">
    <name type="scientific">Desulfobacca acetoxidans (strain ATCC 700848 / DSM 11109 / ASRB2)</name>
    <dbReference type="NCBI Taxonomy" id="880072"/>
    <lineage>
        <taxon>Bacteria</taxon>
        <taxon>Pseudomonadati</taxon>
        <taxon>Thermodesulfobacteriota</taxon>
        <taxon>Desulfobaccia</taxon>
        <taxon>Desulfobaccales</taxon>
        <taxon>Desulfobaccaceae</taxon>
        <taxon>Desulfobacca</taxon>
    </lineage>
</organism>
<evidence type="ECO:0000313" key="2">
    <source>
        <dbReference type="Proteomes" id="UP000000483"/>
    </source>
</evidence>
<protein>
    <submittedName>
        <fullName evidence="1">Putative pyrophosphatase</fullName>
    </submittedName>
</protein>
<proteinExistence type="predicted"/>
<evidence type="ECO:0000313" key="1">
    <source>
        <dbReference type="EMBL" id="AEB09867.1"/>
    </source>
</evidence>
<dbReference type="eggNOG" id="COG1694">
    <property type="taxonomic scope" value="Bacteria"/>
</dbReference>
<dbReference type="SUPFAM" id="SSF101386">
    <property type="entry name" value="all-alpha NTP pyrophosphatases"/>
    <property type="match status" value="1"/>
</dbReference>
<dbReference type="PANTHER" id="PTHR46523:SF1">
    <property type="entry name" value="DCTP PYROPHOSPHATASE 1"/>
    <property type="match status" value="1"/>
</dbReference>
<dbReference type="GO" id="GO:0047429">
    <property type="term" value="F:nucleoside triphosphate diphosphatase activity"/>
    <property type="evidence" value="ECO:0007669"/>
    <property type="project" value="InterPro"/>
</dbReference>
<keyword evidence="2" id="KW-1185">Reference proteome</keyword>
<accession>F2NI98</accession>
<dbReference type="CDD" id="cd11537">
    <property type="entry name" value="NTP-PPase_RS21-C6_like"/>
    <property type="match status" value="1"/>
</dbReference>
<dbReference type="AlphaFoldDB" id="F2NI98"/>
<dbReference type="RefSeq" id="WP_013706976.1">
    <property type="nucleotide sequence ID" value="NC_015388.1"/>
</dbReference>
<dbReference type="HOGENOM" id="CLU_110454_1_0_7"/>
<reference evidence="1 2" key="1">
    <citation type="journal article" date="2011" name="Stand. Genomic Sci.">
        <title>Complete genome sequence of the acetate-degrading sulfate reducer Desulfobacca acetoxidans type strain (ASRB2).</title>
        <authorList>
            <person name="Goker M."/>
            <person name="Teshima H."/>
            <person name="Lapidus A."/>
            <person name="Nolan M."/>
            <person name="Lucas S."/>
            <person name="Hammon N."/>
            <person name="Deshpande S."/>
            <person name="Cheng J.F."/>
            <person name="Tapia R."/>
            <person name="Han C."/>
            <person name="Goodwin L."/>
            <person name="Pitluck S."/>
            <person name="Huntemann M."/>
            <person name="Liolios K."/>
            <person name="Ivanova N."/>
            <person name="Pagani I."/>
            <person name="Mavromatis K."/>
            <person name="Ovchinikova G."/>
            <person name="Pati A."/>
            <person name="Chen A."/>
            <person name="Palaniappan K."/>
            <person name="Land M."/>
            <person name="Hauser L."/>
            <person name="Brambilla E.M."/>
            <person name="Rohde M."/>
            <person name="Spring S."/>
            <person name="Detter J.C."/>
            <person name="Woyke T."/>
            <person name="Bristow J."/>
            <person name="Eisen J.A."/>
            <person name="Markowitz V."/>
            <person name="Hugenholtz P."/>
            <person name="Kyrpides N.C."/>
            <person name="Klenk H.P."/>
        </authorList>
    </citation>
    <scope>NUCLEOTIDE SEQUENCE [LARGE SCALE GENOMIC DNA]</scope>
    <source>
        <strain evidence="2">ATCC 700848 / DSM 11109 / ASRB2</strain>
    </source>
</reference>
<name>F2NI98_DESAR</name>
<dbReference type="STRING" id="880072.Desac_2038"/>
<dbReference type="Proteomes" id="UP000000483">
    <property type="component" value="Chromosome"/>
</dbReference>
<reference evidence="2" key="2">
    <citation type="submission" date="2011-03" db="EMBL/GenBank/DDBJ databases">
        <title>The complete genome of Desulfobacca acetoxidans DSM 11109.</title>
        <authorList>
            <consortium name="US DOE Joint Genome Institute (JGI-PGF)"/>
            <person name="Lucas S."/>
            <person name="Copeland A."/>
            <person name="Lapidus A."/>
            <person name="Bruce D."/>
            <person name="Goodwin L."/>
            <person name="Pitluck S."/>
            <person name="Peters L."/>
            <person name="Kyrpides N."/>
            <person name="Mavromatis K."/>
            <person name="Ivanova N."/>
            <person name="Ovchinnikova G."/>
            <person name="Teshima H."/>
            <person name="Detter J.C."/>
            <person name="Han C."/>
            <person name="Land M."/>
            <person name="Hauser L."/>
            <person name="Markowitz V."/>
            <person name="Cheng J.-F."/>
            <person name="Hugenholtz P."/>
            <person name="Woyke T."/>
            <person name="Wu D."/>
            <person name="Spring S."/>
            <person name="Schueler E."/>
            <person name="Brambilla E."/>
            <person name="Klenk H.-P."/>
            <person name="Eisen J.A."/>
        </authorList>
    </citation>
    <scope>NUCLEOTIDE SEQUENCE [LARGE SCALE GENOMIC DNA]</scope>
    <source>
        <strain evidence="2">ATCC 700848 / DSM 11109 / ASRB2</strain>
    </source>
</reference>
<dbReference type="Pfam" id="PF12643">
    <property type="entry name" value="MazG-like"/>
    <property type="match status" value="1"/>
</dbReference>
<dbReference type="PIRSF" id="PIRSF029826">
    <property type="entry name" value="UCP029826_pph"/>
    <property type="match status" value="1"/>
</dbReference>
<sequence length="121" mass="13893">MDDVDTLASLQRRVLHFRQQRAWGPFHTPKNLAMAIGIEAAELQELFLWKKDDEIVELLSGDSYKTRIQDELADIFIFLLYLGEAVGIDLSEAMKAKLIKNEEKYPVAKSFGNSKKYSELE</sequence>